<dbReference type="InParanoid" id="A0A2G5EFC3"/>
<organism evidence="1 2">
    <name type="scientific">Aquilegia coerulea</name>
    <name type="common">Rocky mountain columbine</name>
    <dbReference type="NCBI Taxonomy" id="218851"/>
    <lineage>
        <taxon>Eukaryota</taxon>
        <taxon>Viridiplantae</taxon>
        <taxon>Streptophyta</taxon>
        <taxon>Embryophyta</taxon>
        <taxon>Tracheophyta</taxon>
        <taxon>Spermatophyta</taxon>
        <taxon>Magnoliopsida</taxon>
        <taxon>Ranunculales</taxon>
        <taxon>Ranunculaceae</taxon>
        <taxon>Thalictroideae</taxon>
        <taxon>Aquilegia</taxon>
    </lineage>
</organism>
<evidence type="ECO:0000313" key="2">
    <source>
        <dbReference type="Proteomes" id="UP000230069"/>
    </source>
</evidence>
<name>A0A2G5EFC3_AQUCA</name>
<sequence>MVNGPMTVEGTNEKNGHSILKETDIQKKLTECKEALLKLDASAGDTLNLFSELESLSNREDAPCVSGVEVYDWAAKLIPIIREKLVSLGNMVQPRSSCPPAKSEDSRIETLLEKYAESLSRQVLDLVKKSL</sequence>
<reference evidence="1 2" key="1">
    <citation type="submission" date="2017-09" db="EMBL/GenBank/DDBJ databases">
        <title>WGS assembly of Aquilegia coerulea Goldsmith.</title>
        <authorList>
            <person name="Hodges S."/>
            <person name="Kramer E."/>
            <person name="Nordborg M."/>
            <person name="Tomkins J."/>
            <person name="Borevitz J."/>
            <person name="Derieg N."/>
            <person name="Yan J."/>
            <person name="Mihaltcheva S."/>
            <person name="Hayes R.D."/>
            <person name="Rokhsar D."/>
        </authorList>
    </citation>
    <scope>NUCLEOTIDE SEQUENCE [LARGE SCALE GENOMIC DNA]</scope>
    <source>
        <strain evidence="2">cv. Goldsmith</strain>
    </source>
</reference>
<dbReference type="AlphaFoldDB" id="A0A2G5EFC3"/>
<evidence type="ECO:0000313" key="1">
    <source>
        <dbReference type="EMBL" id="PIA54411.1"/>
    </source>
</evidence>
<protein>
    <submittedName>
        <fullName evidence="1">Uncharacterized protein</fullName>
    </submittedName>
</protein>
<accession>A0A2G5EFC3</accession>
<keyword evidence="2" id="KW-1185">Reference proteome</keyword>
<dbReference type="Proteomes" id="UP000230069">
    <property type="component" value="Unassembled WGS sequence"/>
</dbReference>
<gene>
    <name evidence="1" type="ORF">AQUCO_00900751v1</name>
</gene>
<dbReference type="EMBL" id="KZ305026">
    <property type="protein sequence ID" value="PIA54411.1"/>
    <property type="molecule type" value="Genomic_DNA"/>
</dbReference>
<proteinExistence type="predicted"/>